<dbReference type="GO" id="GO:0016052">
    <property type="term" value="P:carbohydrate catabolic process"/>
    <property type="evidence" value="ECO:0007669"/>
    <property type="project" value="TreeGrafter"/>
</dbReference>
<accession>A0A4Q5A3H2</accession>
<keyword evidence="2" id="KW-0677">Repeat</keyword>
<keyword evidence="4" id="KW-0732">Signal</keyword>
<feature type="signal peptide" evidence="4">
    <location>
        <begin position="1"/>
        <end position="34"/>
    </location>
</feature>
<dbReference type="PROSITE" id="PS51257">
    <property type="entry name" value="PROKAR_LIPOPROTEIN"/>
    <property type="match status" value="1"/>
</dbReference>
<dbReference type="RefSeq" id="WP_129864684.1">
    <property type="nucleotide sequence ID" value="NZ_RYUM01000022.1"/>
</dbReference>
<dbReference type="GO" id="GO:0009253">
    <property type="term" value="P:peptidoglycan catabolic process"/>
    <property type="evidence" value="ECO:0007669"/>
    <property type="project" value="InterPro"/>
</dbReference>
<comment type="similarity">
    <text evidence="1">Belongs to the glycosyl hydrolase 25 family.</text>
</comment>
<dbReference type="Gene3D" id="3.20.20.80">
    <property type="entry name" value="Glycosidases"/>
    <property type="match status" value="1"/>
</dbReference>
<dbReference type="SUPFAM" id="SSF51445">
    <property type="entry name" value="(Trans)glycosidases"/>
    <property type="match status" value="1"/>
</dbReference>
<dbReference type="PANTHER" id="PTHR34135:SF2">
    <property type="entry name" value="LYSOZYME"/>
    <property type="match status" value="1"/>
</dbReference>
<dbReference type="Pfam" id="PF01183">
    <property type="entry name" value="Glyco_hydro_25"/>
    <property type="match status" value="1"/>
</dbReference>
<dbReference type="CDD" id="cd06414">
    <property type="entry name" value="GH25_LytC-like"/>
    <property type="match status" value="1"/>
</dbReference>
<dbReference type="InterPro" id="IPR017853">
    <property type="entry name" value="GH"/>
</dbReference>
<organism evidence="5 6">
    <name type="scientific">Bifidobacterium pseudolongum subsp. globosum</name>
    <dbReference type="NCBI Taxonomy" id="1690"/>
    <lineage>
        <taxon>Bacteria</taxon>
        <taxon>Bacillati</taxon>
        <taxon>Actinomycetota</taxon>
        <taxon>Actinomycetes</taxon>
        <taxon>Bifidobacteriales</taxon>
        <taxon>Bifidobacteriaceae</taxon>
        <taxon>Bifidobacterium</taxon>
    </lineage>
</organism>
<dbReference type="Pfam" id="PF19127">
    <property type="entry name" value="Choline_bind_3"/>
    <property type="match status" value="1"/>
</dbReference>
<evidence type="ECO:0000313" key="5">
    <source>
        <dbReference type="EMBL" id="RYQ17142.1"/>
    </source>
</evidence>
<feature type="non-terminal residue" evidence="5">
    <location>
        <position position="504"/>
    </location>
</feature>
<dbReference type="EMBL" id="RYUM01000022">
    <property type="protein sequence ID" value="RYQ17142.1"/>
    <property type="molecule type" value="Genomic_DNA"/>
</dbReference>
<proteinExistence type="inferred from homology"/>
<evidence type="ECO:0000256" key="4">
    <source>
        <dbReference type="SAM" id="SignalP"/>
    </source>
</evidence>
<dbReference type="Proteomes" id="UP000291187">
    <property type="component" value="Unassembled WGS sequence"/>
</dbReference>
<dbReference type="AlphaFoldDB" id="A0A4Q5A3H2"/>
<dbReference type="InterPro" id="IPR018337">
    <property type="entry name" value="Cell_wall/Cho-bd_repeat"/>
</dbReference>
<dbReference type="GO" id="GO:0003796">
    <property type="term" value="F:lysozyme activity"/>
    <property type="evidence" value="ECO:0007669"/>
    <property type="project" value="InterPro"/>
</dbReference>
<sequence>MNPWKTIRRMTPAAIVATVIFALPLTIACPSAFAQDIEATQDDAVAEIQATGTPDEQSTDQQPTQEMGTETAAEVPQTGDTDDMPDTSTVLENPKHMWNQQNNTEDGTNSDTSQPRSRMRAQAGTQWTTSNGVKTFLHGNGEVFASPAASVIDVSEWQGDIDWNKVKQSGVDGVILRLGFCNNLDIRFERNLQEVRRLNIPYGIYLFSYADNAKWATIEANFVAQQMQRYGLNDMTYPVFYDLEQWNAWNWSDGKHTAPTTPAQYNTVVNAFTSTMANNGHRNIQIYSYLHYFRTALNDPNILSLAGWVAQYNTRCDYDFPYYTGTHKWQYTSSGTVNGISGNVDMNAFGLDAASSGGSGSTVVDGVTIPSNDYTGWITQNNNTYWFDSGRMAKNKEVCVSGSWYWFDANGAMAHGVRWLNSSGGKWVYYHISSGKMQYGEQYLNYDREHTGWYYFEPGTGKMAHGVRWLNSSGGKWVYYHISSGKMQYGEQYLNYDREHTGWY</sequence>
<dbReference type="SUPFAM" id="SSF69360">
    <property type="entry name" value="Cell wall binding repeat"/>
    <property type="match status" value="1"/>
</dbReference>
<gene>
    <name evidence="5" type="ORF">PG2071B_1513</name>
</gene>
<dbReference type="PANTHER" id="PTHR34135">
    <property type="entry name" value="LYSOZYME"/>
    <property type="match status" value="1"/>
</dbReference>
<dbReference type="PROSITE" id="PS51904">
    <property type="entry name" value="GLYCOSYL_HYDROL_F25_2"/>
    <property type="match status" value="1"/>
</dbReference>
<dbReference type="Gene3D" id="2.20.120.10">
    <property type="entry name" value="Multimodular pneumococcal cell wall endolysin, domain 3"/>
    <property type="match status" value="1"/>
</dbReference>
<evidence type="ECO:0000256" key="2">
    <source>
        <dbReference type="ARBA" id="ARBA00022737"/>
    </source>
</evidence>
<reference evidence="5 6" key="1">
    <citation type="submission" date="2018-12" db="EMBL/GenBank/DDBJ databases">
        <title>Unveiling genomic diversity among members of the Bifidobacterium pseudolongum species, a widely distributed gut commensal of the animal kingdom.</title>
        <authorList>
            <person name="Lugli G.A."/>
            <person name="Duranti S."/>
            <person name="Albert K."/>
            <person name="Mancabelli L."/>
            <person name="Napoli S."/>
            <person name="Viappiani A."/>
            <person name="Anzalone R."/>
            <person name="Longhi G."/>
            <person name="Milani C."/>
            <person name="Turroni F."/>
            <person name="Alessandri G."/>
            <person name="Sela D.A."/>
            <person name="Van Sinderen D."/>
            <person name="Ventura M."/>
        </authorList>
    </citation>
    <scope>NUCLEOTIDE SEQUENCE [LARGE SCALE GENOMIC DNA]</scope>
    <source>
        <strain evidence="5 6">2071B</strain>
    </source>
</reference>
<evidence type="ECO:0000313" key="6">
    <source>
        <dbReference type="Proteomes" id="UP000291187"/>
    </source>
</evidence>
<comment type="caution">
    <text evidence="5">The sequence shown here is derived from an EMBL/GenBank/DDBJ whole genome shotgun (WGS) entry which is preliminary data.</text>
</comment>
<feature type="chain" id="PRO_5020995062" evidence="4">
    <location>
        <begin position="35"/>
        <end position="504"/>
    </location>
</feature>
<dbReference type="GO" id="GO:0016998">
    <property type="term" value="P:cell wall macromolecule catabolic process"/>
    <property type="evidence" value="ECO:0007669"/>
    <property type="project" value="InterPro"/>
</dbReference>
<feature type="compositionally biased region" description="Polar residues" evidence="3">
    <location>
        <begin position="98"/>
        <end position="116"/>
    </location>
</feature>
<name>A0A4Q5A3H2_9BIFI</name>
<dbReference type="Gene3D" id="2.10.270.10">
    <property type="entry name" value="Cholin Binding"/>
    <property type="match status" value="1"/>
</dbReference>
<evidence type="ECO:0000256" key="3">
    <source>
        <dbReference type="SAM" id="MobiDB-lite"/>
    </source>
</evidence>
<feature type="region of interest" description="Disordered" evidence="3">
    <location>
        <begin position="50"/>
        <end position="125"/>
    </location>
</feature>
<feature type="compositionally biased region" description="Polar residues" evidence="3">
    <location>
        <begin position="50"/>
        <end position="68"/>
    </location>
</feature>
<dbReference type="InterPro" id="IPR002053">
    <property type="entry name" value="Glyco_hydro_25"/>
</dbReference>
<evidence type="ECO:0000256" key="1">
    <source>
        <dbReference type="ARBA" id="ARBA00010646"/>
    </source>
</evidence>
<protein>
    <submittedName>
        <fullName evidence="5">1,4-beta-N-acetylmuramidase</fullName>
    </submittedName>
</protein>